<evidence type="ECO:0000256" key="2">
    <source>
        <dbReference type="SAM" id="Phobius"/>
    </source>
</evidence>
<feature type="region of interest" description="Disordered" evidence="1">
    <location>
        <begin position="1"/>
        <end position="20"/>
    </location>
</feature>
<reference evidence="3" key="2">
    <citation type="journal article" date="2022" name="Proc. Natl. Acad. Sci. U.S.A.">
        <title>Diploid-dominant life cycles characterize the early evolution of Fungi.</title>
        <authorList>
            <person name="Amses K.R."/>
            <person name="Simmons D.R."/>
            <person name="Longcore J.E."/>
            <person name="Mondo S.J."/>
            <person name="Seto K."/>
            <person name="Jeronimo G.H."/>
            <person name="Bonds A.E."/>
            <person name="Quandt C.A."/>
            <person name="Davis W.J."/>
            <person name="Chang Y."/>
            <person name="Federici B.A."/>
            <person name="Kuo A."/>
            <person name="LaButti K."/>
            <person name="Pangilinan J."/>
            <person name="Andreopoulos W."/>
            <person name="Tritt A."/>
            <person name="Riley R."/>
            <person name="Hundley H."/>
            <person name="Johnson J."/>
            <person name="Lipzen A."/>
            <person name="Barry K."/>
            <person name="Lang B.F."/>
            <person name="Cuomo C.A."/>
            <person name="Buchler N.E."/>
            <person name="Grigoriev I.V."/>
            <person name="Spatafora J.W."/>
            <person name="Stajich J.E."/>
            <person name="James T.Y."/>
        </authorList>
    </citation>
    <scope>NUCLEOTIDE SEQUENCE</scope>
    <source>
        <strain evidence="3">AG</strain>
    </source>
</reference>
<keyword evidence="2" id="KW-0812">Transmembrane</keyword>
<keyword evidence="4" id="KW-1185">Reference proteome</keyword>
<dbReference type="EMBL" id="MU620895">
    <property type="protein sequence ID" value="KAI8583497.1"/>
    <property type="molecule type" value="Genomic_DNA"/>
</dbReference>
<evidence type="ECO:0000313" key="4">
    <source>
        <dbReference type="Proteomes" id="UP001206595"/>
    </source>
</evidence>
<keyword evidence="2" id="KW-0472">Membrane</keyword>
<evidence type="ECO:0008006" key="5">
    <source>
        <dbReference type="Google" id="ProtNLM"/>
    </source>
</evidence>
<evidence type="ECO:0000256" key="1">
    <source>
        <dbReference type="SAM" id="MobiDB-lite"/>
    </source>
</evidence>
<dbReference type="Gene3D" id="2.60.40.1820">
    <property type="match status" value="1"/>
</dbReference>
<name>A0AAD5EHL9_UMBRA</name>
<keyword evidence="2" id="KW-1133">Transmembrane helix</keyword>
<comment type="caution">
    <text evidence="3">The sequence shown here is derived from an EMBL/GenBank/DDBJ whole genome shotgun (WGS) entry which is preliminary data.</text>
</comment>
<protein>
    <recommendedName>
        <fullName evidence="5">Late embryogenesis abundant protein LEA-2 subgroup domain-containing protein</fullName>
    </recommendedName>
</protein>
<evidence type="ECO:0000313" key="3">
    <source>
        <dbReference type="EMBL" id="KAI8583497.1"/>
    </source>
</evidence>
<proteinExistence type="predicted"/>
<reference evidence="3" key="1">
    <citation type="submission" date="2021-06" db="EMBL/GenBank/DDBJ databases">
        <authorList>
            <consortium name="DOE Joint Genome Institute"/>
            <person name="Mondo S.J."/>
            <person name="Amses K.R."/>
            <person name="Simmons D.R."/>
            <person name="Longcore J.E."/>
            <person name="Seto K."/>
            <person name="Alves G.H."/>
            <person name="Bonds A.E."/>
            <person name="Quandt C.A."/>
            <person name="Davis W.J."/>
            <person name="Chang Y."/>
            <person name="Letcher P.M."/>
            <person name="Powell M.J."/>
            <person name="Kuo A."/>
            <person name="Labutti K."/>
            <person name="Pangilinan J."/>
            <person name="Andreopoulos W."/>
            <person name="Tritt A."/>
            <person name="Riley R."/>
            <person name="Hundley H."/>
            <person name="Johnson J."/>
            <person name="Lipzen A."/>
            <person name="Barry K."/>
            <person name="Berbee M.L."/>
            <person name="Buchler N.E."/>
            <person name="Grigoriev I.V."/>
            <person name="Spatafora J.W."/>
            <person name="Stajich J.E."/>
            <person name="James T.Y."/>
        </authorList>
    </citation>
    <scope>NUCLEOTIDE SEQUENCE</scope>
    <source>
        <strain evidence="3">AG</strain>
    </source>
</reference>
<organism evidence="3 4">
    <name type="scientific">Umbelopsis ramanniana AG</name>
    <dbReference type="NCBI Taxonomy" id="1314678"/>
    <lineage>
        <taxon>Eukaryota</taxon>
        <taxon>Fungi</taxon>
        <taxon>Fungi incertae sedis</taxon>
        <taxon>Mucoromycota</taxon>
        <taxon>Mucoromycotina</taxon>
        <taxon>Umbelopsidomycetes</taxon>
        <taxon>Umbelopsidales</taxon>
        <taxon>Umbelopsidaceae</taxon>
        <taxon>Umbelopsis</taxon>
    </lineage>
</organism>
<dbReference type="AlphaFoldDB" id="A0AAD5EHL9"/>
<dbReference type="GeneID" id="75911078"/>
<accession>A0AAD5EHL9</accession>
<sequence>MAYHQDYQHQPSYYPYQPPQQQQPYYEDDYAMHPIPTNHHDPYYSAHNEYNTSNASTPMPAEDNAYAYSDTKRLAPMPPQQSYFDKDDDDRDSQHERTCCNWFCCGCCCGCCPMWLRWCACGLLIIILALGITIGVLAALFKQPQVSFNGITLSNSTQPIQLNGTGFNFNFDLNIGVVNPNIESATFTSIKAVVYYPTAPTVPVGEGEKDNVHIGSQSITNITFPFQIEYDPTQSGSQAMMLDIFQKCGILGGATSDLTVNYKVTVTINILGINISPTLSESATFPCPFSSNDLPSELGTIIAGLSGGNSAVSSAAGGVAGAASSAGVGAILASITSSGVIPTGI</sequence>
<dbReference type="Proteomes" id="UP001206595">
    <property type="component" value="Unassembled WGS sequence"/>
</dbReference>
<dbReference type="InterPro" id="IPR055301">
    <property type="entry name" value="Lea14-like_2"/>
</dbReference>
<gene>
    <name evidence="3" type="ORF">K450DRAFT_221488</name>
</gene>
<dbReference type="SUPFAM" id="SSF117070">
    <property type="entry name" value="LEA14-like"/>
    <property type="match status" value="1"/>
</dbReference>
<feature type="transmembrane region" description="Helical" evidence="2">
    <location>
        <begin position="115"/>
        <end position="141"/>
    </location>
</feature>
<dbReference type="PANTHER" id="PTHR31852">
    <property type="entry name" value="LATE EMBRYOGENESIS ABUNDANT (LEA) HYDROXYPROLINE-RICH GLYCOPROTEIN FAMILY"/>
    <property type="match status" value="1"/>
</dbReference>
<dbReference type="RefSeq" id="XP_051448501.1">
    <property type="nucleotide sequence ID" value="XM_051585730.1"/>
</dbReference>